<keyword evidence="3" id="KW-0964">Secreted</keyword>
<dbReference type="InterPro" id="IPR055372">
    <property type="entry name" value="CBM96"/>
</dbReference>
<name>A0ABY2DYG6_9MICO</name>
<dbReference type="SUPFAM" id="SSF49785">
    <property type="entry name" value="Galactose-binding domain-like"/>
    <property type="match status" value="1"/>
</dbReference>
<dbReference type="InterPro" id="IPR008929">
    <property type="entry name" value="Chondroitin_lyas"/>
</dbReference>
<proteinExistence type="predicted"/>
<dbReference type="Pfam" id="PF07940">
    <property type="entry name" value="Hepar_II_III_C"/>
    <property type="match status" value="1"/>
</dbReference>
<evidence type="ECO:0000256" key="2">
    <source>
        <dbReference type="ARBA" id="ARBA00004613"/>
    </source>
</evidence>
<feature type="region of interest" description="Disordered" evidence="5">
    <location>
        <begin position="1"/>
        <end position="24"/>
    </location>
</feature>
<dbReference type="InterPro" id="IPR000421">
    <property type="entry name" value="FA58C"/>
</dbReference>
<evidence type="ECO:0000313" key="8">
    <source>
        <dbReference type="Proteomes" id="UP000504882"/>
    </source>
</evidence>
<dbReference type="Gene3D" id="2.60.120.260">
    <property type="entry name" value="Galactose-binding domain-like"/>
    <property type="match status" value="1"/>
</dbReference>
<protein>
    <submittedName>
        <fullName evidence="7">DNRLRE domain-containing protein</fullName>
    </submittedName>
</protein>
<evidence type="ECO:0000259" key="6">
    <source>
        <dbReference type="PROSITE" id="PS50022"/>
    </source>
</evidence>
<comment type="caution">
    <text evidence="7">The sequence shown here is derived from an EMBL/GenBank/DDBJ whole genome shotgun (WGS) entry which is preliminary data.</text>
</comment>
<dbReference type="PROSITE" id="PS51318">
    <property type="entry name" value="TAT"/>
    <property type="match status" value="1"/>
</dbReference>
<dbReference type="PANTHER" id="PTHR38045">
    <property type="entry name" value="CHROMOSOME 1, WHOLE GENOME SHOTGUN SEQUENCE"/>
    <property type="match status" value="1"/>
</dbReference>
<dbReference type="InterPro" id="IPR008979">
    <property type="entry name" value="Galactose-bd-like_sf"/>
</dbReference>
<dbReference type="Proteomes" id="UP000504882">
    <property type="component" value="Unassembled WGS sequence"/>
</dbReference>
<evidence type="ECO:0000313" key="7">
    <source>
        <dbReference type="EMBL" id="TDE89527.1"/>
    </source>
</evidence>
<dbReference type="Gene3D" id="1.50.10.100">
    <property type="entry name" value="Chondroitin AC/alginate lyase"/>
    <property type="match status" value="1"/>
</dbReference>
<dbReference type="Pfam" id="PF00754">
    <property type="entry name" value="F5_F8_type_C"/>
    <property type="match status" value="1"/>
</dbReference>
<organism evidence="7 8">
    <name type="scientific">Occultella glacieicola</name>
    <dbReference type="NCBI Taxonomy" id="2518684"/>
    <lineage>
        <taxon>Bacteria</taxon>
        <taxon>Bacillati</taxon>
        <taxon>Actinomycetota</taxon>
        <taxon>Actinomycetes</taxon>
        <taxon>Micrococcales</taxon>
        <taxon>Ruaniaceae</taxon>
        <taxon>Occultella</taxon>
    </lineage>
</organism>
<comment type="subcellular location">
    <subcellularLocation>
        <location evidence="1">Cell envelope</location>
    </subcellularLocation>
    <subcellularLocation>
        <location evidence="2">Secreted</location>
    </subcellularLocation>
</comment>
<evidence type="ECO:0000256" key="5">
    <source>
        <dbReference type="SAM" id="MobiDB-lite"/>
    </source>
</evidence>
<sequence>MNSRTAPDDPGSAPTRDTGAGVGEPGAPYVARRGFLLGSAAIGIGVGLGLIAPRGTLPSAAAPATPAELIDDVITTHPRLLLTDFADITQKVTTVPRVAAWADSIVAQADDLLGLPVQVYEIPDGKRMTHAPVILRSYVLALTYQLTGDDTYAERLWDELEGAAAWPDWNPSHFLDTAGMTHAFAIGYDWLHEYWTPDRRELLAATIVTKGLEPGQQEYADGAFWTKAAHNWNAVCNGGLTMGSLAVAQEYREIAGDLIAKGLVSVPRAADEYAPDGGYPEGTGYWSYGTGYLVKYLASLISASGGAADLENKPGLAETGYFPIDLTGASGQAFNYYDSAGSPPRSTEFFWLAGQFDQPALTDWAAFRADLNAEVTDVIWFDPSHSQPGATRWQDRALDHFYEGVQVTTSRSSWSDQAALFVGVKGGSNATNHSDLDLGTFVLDALGVRWALDLGADDYNLPGYFAAGVAGQRWEYYRKRTDGQNTLLAGPSLQGGQAERAGAQVVRHEAIAEEAITVLDLGAATPALTSWQRGIRMLDERRQVIVQDEFTCAAATDVWWFLHTGAVVQIATDGRAAELIAGDARLLLRLLGTGTETFVQMPSSPLWTSPQPTQNLNAGTSKLAIRVAGVTSGVFAVQISPLRDGESAPTALPVTPLEEWALGRPGWRLSDLSVDGAALPGFRPDVFDYTVVVPEGASAPVVSGSVRGPLRVTQLDAVPGKAVLRVGAGREERTYTVGVRHEVSDLRPGQPVVASGDDGNLPVNVVDGDLFTRWSSQGSGEWIRLDLGAVVSVDAVGIAWYQGDRRASYFSIEVSDGGAWVSVLADQVSGTSGGVEIFTFDGVLARYVRYTGYGNSTNAWNSVAEFSVPGHPVTLPDPPVQFDRVELEAPAQLTVGGEAQVSATAYLSTGATIDPPAATWEWLTLDPQVAEVNDDGGLNAVGIGTTRVVTVVEFERQLRWALAELTVTDPTLQLIVTDADTFVRSGTYADANTGTTSALALKNDSSPNYHREAYLRFPALATGDFVSAELQIGGRVTDGTPSATVGVFGTSALWEERALTWNNRPPMTEQLGSVILDTEVRTYTVDVTDYVRAAAGGGAALAFGLQQVRAESAPGVNINIDARESGSPATLRIRLA</sequence>
<dbReference type="NCBIfam" id="NF033679">
    <property type="entry name" value="DNRLRE_dom"/>
    <property type="match status" value="1"/>
</dbReference>
<dbReference type="PROSITE" id="PS50022">
    <property type="entry name" value="FA58C_3"/>
    <property type="match status" value="1"/>
</dbReference>
<gene>
    <name evidence="7" type="ORF">EXU48_20390</name>
</gene>
<dbReference type="Pfam" id="PF24517">
    <property type="entry name" value="CBM96"/>
    <property type="match status" value="1"/>
</dbReference>
<dbReference type="SUPFAM" id="SSF48230">
    <property type="entry name" value="Chondroitin AC/alginate lyase"/>
    <property type="match status" value="1"/>
</dbReference>
<evidence type="ECO:0000256" key="1">
    <source>
        <dbReference type="ARBA" id="ARBA00004196"/>
    </source>
</evidence>
<evidence type="ECO:0000256" key="3">
    <source>
        <dbReference type="ARBA" id="ARBA00022525"/>
    </source>
</evidence>
<dbReference type="PANTHER" id="PTHR38045:SF1">
    <property type="entry name" value="HEPARINASE II_III-LIKE PROTEIN"/>
    <property type="match status" value="1"/>
</dbReference>
<dbReference type="Gene3D" id="2.60.40.1080">
    <property type="match status" value="1"/>
</dbReference>
<dbReference type="Gene3D" id="2.70.98.70">
    <property type="match status" value="1"/>
</dbReference>
<reference evidence="7 8" key="1">
    <citation type="submission" date="2019-03" db="EMBL/GenBank/DDBJ databases">
        <title>Genomic features of bacteria from cold environments.</title>
        <authorList>
            <person name="Shen L."/>
        </authorList>
    </citation>
    <scope>NUCLEOTIDE SEQUENCE [LARGE SCALE GENOMIC DNA]</scope>
    <source>
        <strain evidence="8">T3246-1</strain>
    </source>
</reference>
<dbReference type="InterPro" id="IPR006311">
    <property type="entry name" value="TAT_signal"/>
</dbReference>
<dbReference type="InterPro" id="IPR012480">
    <property type="entry name" value="Hepar_II_III_C"/>
</dbReference>
<feature type="domain" description="F5/8 type C" evidence="6">
    <location>
        <begin position="732"/>
        <end position="871"/>
    </location>
</feature>
<evidence type="ECO:0000256" key="4">
    <source>
        <dbReference type="ARBA" id="ARBA00022729"/>
    </source>
</evidence>
<keyword evidence="8" id="KW-1185">Reference proteome</keyword>
<accession>A0ABY2DYG6</accession>
<keyword evidence="4" id="KW-0732">Signal</keyword>
<dbReference type="EMBL" id="SMNA01000012">
    <property type="protein sequence ID" value="TDE89527.1"/>
    <property type="molecule type" value="Genomic_DNA"/>
</dbReference>
<dbReference type="RefSeq" id="WP_133109529.1">
    <property type="nucleotide sequence ID" value="NZ_SMNA01000012.1"/>
</dbReference>